<evidence type="ECO:0000256" key="8">
    <source>
        <dbReference type="PROSITE-ProRule" id="PRU00076"/>
    </source>
</evidence>
<evidence type="ECO:0000313" key="13">
    <source>
        <dbReference type="Proteomes" id="UP000594261"/>
    </source>
</evidence>
<dbReference type="PROSITE" id="PS00010">
    <property type="entry name" value="ASX_HYDROXYL"/>
    <property type="match status" value="1"/>
</dbReference>
<dbReference type="EnsemblPlants" id="QL09p029884:mrna">
    <property type="protein sequence ID" value="QL09p029884:mrna"/>
    <property type="gene ID" value="QL09p029884"/>
</dbReference>
<dbReference type="InterPro" id="IPR000742">
    <property type="entry name" value="EGF"/>
</dbReference>
<dbReference type="GO" id="GO:0004674">
    <property type="term" value="F:protein serine/threonine kinase activity"/>
    <property type="evidence" value="ECO:0007669"/>
    <property type="project" value="UniProtKB-KW"/>
</dbReference>
<dbReference type="AlphaFoldDB" id="A0A7N2MJX5"/>
<dbReference type="PROSITE" id="PS01187">
    <property type="entry name" value="EGF_CA"/>
    <property type="match status" value="1"/>
</dbReference>
<dbReference type="SUPFAM" id="SSF57196">
    <property type="entry name" value="EGF/Laminin"/>
    <property type="match status" value="1"/>
</dbReference>
<reference evidence="12" key="2">
    <citation type="submission" date="2021-01" db="UniProtKB">
        <authorList>
            <consortium name="EnsemblPlants"/>
        </authorList>
    </citation>
    <scope>IDENTIFICATION</scope>
</reference>
<dbReference type="CDD" id="cd00054">
    <property type="entry name" value="EGF_CA"/>
    <property type="match status" value="1"/>
</dbReference>
<dbReference type="Pfam" id="PF08488">
    <property type="entry name" value="WAK"/>
    <property type="match status" value="1"/>
</dbReference>
<feature type="domain" description="EGF-like" evidence="11">
    <location>
        <begin position="275"/>
        <end position="312"/>
    </location>
</feature>
<dbReference type="GO" id="GO:0016020">
    <property type="term" value="C:membrane"/>
    <property type="evidence" value="ECO:0007669"/>
    <property type="project" value="UniProtKB-SubCell"/>
</dbReference>
<accession>A0A7N2MJX5</accession>
<feature type="transmembrane region" description="Helical" evidence="9">
    <location>
        <begin position="443"/>
        <end position="465"/>
    </location>
</feature>
<reference evidence="12 13" key="1">
    <citation type="journal article" date="2016" name="G3 (Bethesda)">
        <title>First Draft Assembly and Annotation of the Genome of a California Endemic Oak Quercus lobata Nee (Fagaceae).</title>
        <authorList>
            <person name="Sork V.L."/>
            <person name="Fitz-Gibbon S.T."/>
            <person name="Puiu D."/>
            <person name="Crepeau M."/>
            <person name="Gugger P.F."/>
            <person name="Sherman R."/>
            <person name="Stevens K."/>
            <person name="Langley C.H."/>
            <person name="Pellegrini M."/>
            <person name="Salzberg S.L."/>
        </authorList>
    </citation>
    <scope>NUCLEOTIDE SEQUENCE [LARGE SCALE GENOMIC DNA]</scope>
    <source>
        <strain evidence="12 13">cv. SW786</strain>
    </source>
</reference>
<dbReference type="Proteomes" id="UP000594261">
    <property type="component" value="Chromosome 9"/>
</dbReference>
<evidence type="ECO:0000313" key="12">
    <source>
        <dbReference type="EnsemblPlants" id="QL09p029884:mrna"/>
    </source>
</evidence>
<dbReference type="GO" id="GO:0005509">
    <property type="term" value="F:calcium ion binding"/>
    <property type="evidence" value="ECO:0007669"/>
    <property type="project" value="InterPro"/>
</dbReference>
<keyword evidence="9" id="KW-0812">Transmembrane</keyword>
<proteinExistence type="predicted"/>
<dbReference type="PROSITE" id="PS50026">
    <property type="entry name" value="EGF_3"/>
    <property type="match status" value="1"/>
</dbReference>
<evidence type="ECO:0000256" key="6">
    <source>
        <dbReference type="ARBA" id="ARBA00023157"/>
    </source>
</evidence>
<evidence type="ECO:0000256" key="10">
    <source>
        <dbReference type="SAM" id="SignalP"/>
    </source>
</evidence>
<feature type="chain" id="PRO_5029694252" description="EGF-like domain-containing protein" evidence="10">
    <location>
        <begin position="24"/>
        <end position="520"/>
    </location>
</feature>
<dbReference type="InterPro" id="IPR049883">
    <property type="entry name" value="NOTCH1_EGF-like"/>
</dbReference>
<keyword evidence="5 10" id="KW-0732">Signal</keyword>
<organism evidence="12 13">
    <name type="scientific">Quercus lobata</name>
    <name type="common">Valley oak</name>
    <dbReference type="NCBI Taxonomy" id="97700"/>
    <lineage>
        <taxon>Eukaryota</taxon>
        <taxon>Viridiplantae</taxon>
        <taxon>Streptophyta</taxon>
        <taxon>Embryophyta</taxon>
        <taxon>Tracheophyta</taxon>
        <taxon>Spermatophyta</taxon>
        <taxon>Magnoliopsida</taxon>
        <taxon>eudicotyledons</taxon>
        <taxon>Gunneridae</taxon>
        <taxon>Pentapetalae</taxon>
        <taxon>rosids</taxon>
        <taxon>fabids</taxon>
        <taxon>Fagales</taxon>
        <taxon>Fagaceae</taxon>
        <taxon>Quercus</taxon>
    </lineage>
</organism>
<keyword evidence="13" id="KW-1185">Reference proteome</keyword>
<evidence type="ECO:0000259" key="11">
    <source>
        <dbReference type="PROSITE" id="PS50026"/>
    </source>
</evidence>
<keyword evidence="2" id="KW-0723">Serine/threonine-protein kinase</keyword>
<keyword evidence="3 8" id="KW-0245">EGF-like domain</keyword>
<comment type="caution">
    <text evidence="8">Lacks conserved residue(s) required for the propagation of feature annotation.</text>
</comment>
<dbReference type="InterPro" id="IPR013695">
    <property type="entry name" value="WAK"/>
</dbReference>
<dbReference type="GO" id="GO:0030247">
    <property type="term" value="F:polysaccharide binding"/>
    <property type="evidence" value="ECO:0007669"/>
    <property type="project" value="InterPro"/>
</dbReference>
<dbReference type="SMART" id="SM00181">
    <property type="entry name" value="EGF"/>
    <property type="match status" value="2"/>
</dbReference>
<keyword evidence="7" id="KW-0325">Glycoprotein</keyword>
<evidence type="ECO:0000256" key="1">
    <source>
        <dbReference type="ARBA" id="ARBA00004479"/>
    </source>
</evidence>
<dbReference type="InterPro" id="IPR001881">
    <property type="entry name" value="EGF-like_Ca-bd_dom"/>
</dbReference>
<dbReference type="InterPro" id="IPR018097">
    <property type="entry name" value="EGF_Ca-bd_CS"/>
</dbReference>
<evidence type="ECO:0000256" key="5">
    <source>
        <dbReference type="ARBA" id="ARBA00022729"/>
    </source>
</evidence>
<dbReference type="EMBL" id="LRBV02000009">
    <property type="status" value="NOT_ANNOTATED_CDS"/>
    <property type="molecule type" value="Genomic_DNA"/>
</dbReference>
<comment type="subcellular location">
    <subcellularLocation>
        <location evidence="1">Membrane</location>
        <topology evidence="1">Single-pass type I membrane protein</topology>
    </subcellularLocation>
</comment>
<keyword evidence="6" id="KW-1015">Disulfide bond</keyword>
<keyword evidence="4" id="KW-0808">Transferase</keyword>
<evidence type="ECO:0000256" key="4">
    <source>
        <dbReference type="ARBA" id="ARBA00022679"/>
    </source>
</evidence>
<sequence>MALHGLLLHQQLLLLLIISAVRAGPQSNSNCERKCGNVEIRYPFGTSWGCYLDESFHINCDNISGIPKPVLGNSNIEVLNISLEDGELLVSTPLTRRCFNNVSSLSQTQSIYSKFPISDRKNKFIAVGCDIIAYVRDSSGIYASPCISSCDSNSSVVEGHCFGKGCCQTTIPPGVVNFVVDIDVSYDMESYYNSCVFAFVVKKEEFHSPSSDLQNLQNKSTVPVVLDLTIANKTCGEACKANNSECYKLPNRPGYLCKCSSGFEGNAYIDNGCTDINECEGSNPCHQYQICNNTNGGYNCTCWKGYEPIHEENGKGDRTVLTGCQRIQGNQLMKTSIIALSIPAIRKSCDNYHDTAVIRQLLLWTEADEVSSAEYTTRVLLEMFPFLGVCIFGARFHYNTFLMWCCRVEGSMVMLKLVRIAAGCGATGLRAARIATGCGVTSIMIVFVEVDAFGANFILVVAIALGQSRMYFDIIADEYFAHIANCSQFLKKFDGDGQDNMSFLLRFRPCWKSCFRKHRD</sequence>
<dbReference type="InterPro" id="IPR000152">
    <property type="entry name" value="EGF-type_Asp/Asn_hydroxyl_site"/>
</dbReference>
<keyword evidence="9" id="KW-1133">Transmembrane helix</keyword>
<evidence type="ECO:0000256" key="2">
    <source>
        <dbReference type="ARBA" id="ARBA00022527"/>
    </source>
</evidence>
<keyword evidence="2" id="KW-0418">Kinase</keyword>
<dbReference type="InParanoid" id="A0A7N2MJX5"/>
<dbReference type="InterPro" id="IPR025287">
    <property type="entry name" value="WAK_GUB"/>
</dbReference>
<dbReference type="PANTHER" id="PTHR33491">
    <property type="entry name" value="OSJNBA0016N04.9 PROTEIN"/>
    <property type="match status" value="1"/>
</dbReference>
<dbReference type="SMART" id="SM00179">
    <property type="entry name" value="EGF_CA"/>
    <property type="match status" value="1"/>
</dbReference>
<dbReference type="Gene3D" id="2.10.25.10">
    <property type="entry name" value="Laminin"/>
    <property type="match status" value="1"/>
</dbReference>
<dbReference type="Pfam" id="PF07645">
    <property type="entry name" value="EGF_CA"/>
    <property type="match status" value="1"/>
</dbReference>
<evidence type="ECO:0000256" key="3">
    <source>
        <dbReference type="ARBA" id="ARBA00022536"/>
    </source>
</evidence>
<feature type="signal peptide" evidence="10">
    <location>
        <begin position="1"/>
        <end position="23"/>
    </location>
</feature>
<evidence type="ECO:0000256" key="7">
    <source>
        <dbReference type="ARBA" id="ARBA00023180"/>
    </source>
</evidence>
<dbReference type="Gramene" id="QL09p029884:mrna">
    <property type="protein sequence ID" value="QL09p029884:mrna"/>
    <property type="gene ID" value="QL09p029884"/>
</dbReference>
<dbReference type="Pfam" id="PF13947">
    <property type="entry name" value="GUB_WAK_bind"/>
    <property type="match status" value="1"/>
</dbReference>
<evidence type="ECO:0000256" key="9">
    <source>
        <dbReference type="SAM" id="Phobius"/>
    </source>
</evidence>
<name>A0A7N2MJX5_QUELO</name>
<keyword evidence="9" id="KW-0472">Membrane</keyword>
<protein>
    <recommendedName>
        <fullName evidence="11">EGF-like domain-containing protein</fullName>
    </recommendedName>
</protein>